<feature type="chain" id="PRO_5036221266" evidence="2">
    <location>
        <begin position="22"/>
        <end position="812"/>
    </location>
</feature>
<evidence type="ECO:0000256" key="2">
    <source>
        <dbReference type="SAM" id="SignalP"/>
    </source>
</evidence>
<dbReference type="PANTHER" id="PTHR21523:SF38">
    <property type="entry name" value="MLT-TEN (MLT-10) RELATED"/>
    <property type="match status" value="1"/>
</dbReference>
<keyword evidence="2" id="KW-0732">Signal</keyword>
<feature type="region of interest" description="Disordered" evidence="1">
    <location>
        <begin position="396"/>
        <end position="479"/>
    </location>
</feature>
<feature type="compositionally biased region" description="Basic and acidic residues" evidence="1">
    <location>
        <begin position="396"/>
        <end position="414"/>
    </location>
</feature>
<accession>A0A811KZ42</accession>
<evidence type="ECO:0000313" key="4">
    <source>
        <dbReference type="Proteomes" id="UP000614601"/>
    </source>
</evidence>
<keyword evidence="4" id="KW-1185">Reference proteome</keyword>
<dbReference type="OrthoDB" id="5917548at2759"/>
<dbReference type="InterPro" id="IPR006954">
    <property type="entry name" value="Mlt-10-like"/>
</dbReference>
<evidence type="ECO:0000313" key="3">
    <source>
        <dbReference type="EMBL" id="CAD5220802.1"/>
    </source>
</evidence>
<gene>
    <name evidence="3" type="ORF">BOKJ2_LOCUS9126</name>
</gene>
<protein>
    <submittedName>
        <fullName evidence="3">Uncharacterized protein</fullName>
    </submittedName>
</protein>
<dbReference type="Pfam" id="PF04870">
    <property type="entry name" value="Moulting_cycle"/>
    <property type="match status" value="1"/>
</dbReference>
<feature type="signal peptide" evidence="2">
    <location>
        <begin position="1"/>
        <end position="21"/>
    </location>
</feature>
<dbReference type="PANTHER" id="PTHR21523">
    <property type="match status" value="1"/>
</dbReference>
<dbReference type="EMBL" id="CAJFCW020000004">
    <property type="protein sequence ID" value="CAG9114157.1"/>
    <property type="molecule type" value="Genomic_DNA"/>
</dbReference>
<sequence>MSSLSDSISIALIVFVVCAHGEIYTGNRKSYDLNLEKLEIYEYQTAFRAILKIKATKLLKNVDFSTQMLHKLCESEAKNLADLAKCVVKLMDYRDRTYSNSHDKRSSRLFRYREQSYQKRKRRRKRDMVSNDTVASKISKLKGMKELQDKERLNEPKNVSATDVPAVSFTNANKNRNKIWYTSKKVKPSATVRKPGIFEKIEKINSYLQKSEACQKFMKDVEQVTSTHLSKYSNPTFYKTQESTSYEAVSNMVKSLKPDNLFNSMSVLSPHLFALFPQERMTGPRLLSPEMLSFHADGFFSFPSIFETMNLSQTEMYRWMDILMSLTGATKKIDDILTKNKEHIDYIENVAYPKIVELQKRRKIWEKIEKSYSKSQKQHLDEHGYTFLTTKQKKLFKEGRKNENEADESSDKNKGNKGSVEQGTYHKDSTNVNESYRTEKTTQTDTSQDHENRVNTHTTSFDSNEKDENTRPDNTEDDMHYHKKQKHSNVHNDEFEENELKLEEKIRYLALFGDLKDNGDSFVVDSPLGQDFEKVDKNRKINSDLVNDILYTEDDNNGFKDEENNLQVHQDLHRTEHYDNVASNYERTKRQTGFVFPRQNFSFRVRNYLEEELEVPEIVVLDPWVFGSRIGGILLEGIILSPAAFLSEVTSPSLLTLEVLSPTAFLASILSPLVLFSRILSPSAFRAEVLSPQALSSYILSPETLLAEVLAPRFMDLRIASGRALTVEILTPYVLSAKIGSPEYLSVYVMSPSILTPHIQSGGLLNLEVLSPHLLSGHGRPGLDTEENHHFSPEHHHVHQDNAYEHYFHIPH</sequence>
<name>A0A811KZ42_9BILA</name>
<dbReference type="Proteomes" id="UP000614601">
    <property type="component" value="Unassembled WGS sequence"/>
</dbReference>
<feature type="compositionally biased region" description="Basic and acidic residues" evidence="1">
    <location>
        <begin position="436"/>
        <end position="454"/>
    </location>
</feature>
<evidence type="ECO:0000256" key="1">
    <source>
        <dbReference type="SAM" id="MobiDB-lite"/>
    </source>
</evidence>
<organism evidence="3 4">
    <name type="scientific">Bursaphelenchus okinawaensis</name>
    <dbReference type="NCBI Taxonomy" id="465554"/>
    <lineage>
        <taxon>Eukaryota</taxon>
        <taxon>Metazoa</taxon>
        <taxon>Ecdysozoa</taxon>
        <taxon>Nematoda</taxon>
        <taxon>Chromadorea</taxon>
        <taxon>Rhabditida</taxon>
        <taxon>Tylenchina</taxon>
        <taxon>Tylenchomorpha</taxon>
        <taxon>Aphelenchoidea</taxon>
        <taxon>Aphelenchoididae</taxon>
        <taxon>Bursaphelenchus</taxon>
    </lineage>
</organism>
<dbReference type="Proteomes" id="UP000783686">
    <property type="component" value="Unassembled WGS sequence"/>
</dbReference>
<feature type="compositionally biased region" description="Basic and acidic residues" evidence="1">
    <location>
        <begin position="463"/>
        <end position="479"/>
    </location>
</feature>
<dbReference type="AlphaFoldDB" id="A0A811KZ42"/>
<dbReference type="EMBL" id="CAJFDH010000004">
    <property type="protein sequence ID" value="CAD5220802.1"/>
    <property type="molecule type" value="Genomic_DNA"/>
</dbReference>
<reference evidence="3" key="1">
    <citation type="submission" date="2020-09" db="EMBL/GenBank/DDBJ databases">
        <authorList>
            <person name="Kikuchi T."/>
        </authorList>
    </citation>
    <scope>NUCLEOTIDE SEQUENCE</scope>
    <source>
        <strain evidence="3">SH1</strain>
    </source>
</reference>
<proteinExistence type="predicted"/>
<comment type="caution">
    <text evidence="3">The sequence shown here is derived from an EMBL/GenBank/DDBJ whole genome shotgun (WGS) entry which is preliminary data.</text>
</comment>